<evidence type="ECO:0000313" key="2">
    <source>
        <dbReference type="Proteomes" id="UP000829517"/>
    </source>
</evidence>
<gene>
    <name evidence="1" type="ORF">JM658_06730</name>
</gene>
<dbReference type="EMBL" id="JAETXX010000003">
    <property type="protein sequence ID" value="MCF8714523.1"/>
    <property type="molecule type" value="Genomic_DNA"/>
</dbReference>
<evidence type="ECO:0000313" key="1">
    <source>
        <dbReference type="EMBL" id="MCF8714523.1"/>
    </source>
</evidence>
<comment type="caution">
    <text evidence="1">The sequence shown here is derived from an EMBL/GenBank/DDBJ whole genome shotgun (WGS) entry which is preliminary data.</text>
</comment>
<keyword evidence="2" id="KW-1185">Reference proteome</keyword>
<name>A0ABS9J2D9_9FLAO</name>
<sequence>MSKPIYKYPAFVTNVDLKSENGKRYWLDLEIDKNKSDGITVILKNPSRADETISDKTVFNVSNYIYRNREKYSVLENVGNITILNLMPNYLTDSSGLKEFKETIIDQENIRTLNEYCGKNKNVIIAWGNHPSGLYYEYEKLKEETKKILTKNNNQVFYVDKMTNAGNPKHGQVWGYENQLKKVTEL</sequence>
<dbReference type="Pfam" id="PF07799">
    <property type="entry name" value="DUF1643"/>
    <property type="match status" value="1"/>
</dbReference>
<dbReference type="RefSeq" id="WP_236958487.1">
    <property type="nucleotide sequence ID" value="NZ_JAETXX010000003.1"/>
</dbReference>
<dbReference type="InterPro" id="IPR012441">
    <property type="entry name" value="DUF1643"/>
</dbReference>
<protein>
    <submittedName>
        <fullName evidence="1">DUF1643 domain-containing protein</fullName>
    </submittedName>
</protein>
<accession>A0ABS9J2D9</accession>
<reference evidence="1 2" key="1">
    <citation type="submission" date="2021-01" db="EMBL/GenBank/DDBJ databases">
        <title>Genome sequencing of Joostella atrarenae M1-2 (= KCTC 23194).</title>
        <authorList>
            <person name="Zakaria M.R."/>
            <person name="Lam M.Q."/>
            <person name="Chong C.S."/>
        </authorList>
    </citation>
    <scope>NUCLEOTIDE SEQUENCE [LARGE SCALE GENOMIC DNA]</scope>
    <source>
        <strain evidence="1 2">M1-2</strain>
    </source>
</reference>
<dbReference type="Proteomes" id="UP000829517">
    <property type="component" value="Unassembled WGS sequence"/>
</dbReference>
<organism evidence="1 2">
    <name type="scientific">Joostella atrarenae</name>
    <dbReference type="NCBI Taxonomy" id="679257"/>
    <lineage>
        <taxon>Bacteria</taxon>
        <taxon>Pseudomonadati</taxon>
        <taxon>Bacteroidota</taxon>
        <taxon>Flavobacteriia</taxon>
        <taxon>Flavobacteriales</taxon>
        <taxon>Flavobacteriaceae</taxon>
        <taxon>Joostella</taxon>
    </lineage>
</organism>
<proteinExistence type="predicted"/>